<name>A0AAV2P2L3_9HYME</name>
<dbReference type="Proteomes" id="UP001497644">
    <property type="component" value="Chromosome 6"/>
</dbReference>
<dbReference type="AlphaFoldDB" id="A0AAV2P2L3"/>
<evidence type="ECO:0000256" key="2">
    <source>
        <dbReference type="SAM" id="SignalP"/>
    </source>
</evidence>
<evidence type="ECO:0000313" key="3">
    <source>
        <dbReference type="EMBL" id="CAL1686193.1"/>
    </source>
</evidence>
<organism evidence="3 4">
    <name type="scientific">Lasius platythorax</name>
    <dbReference type="NCBI Taxonomy" id="488582"/>
    <lineage>
        <taxon>Eukaryota</taxon>
        <taxon>Metazoa</taxon>
        <taxon>Ecdysozoa</taxon>
        <taxon>Arthropoda</taxon>
        <taxon>Hexapoda</taxon>
        <taxon>Insecta</taxon>
        <taxon>Pterygota</taxon>
        <taxon>Neoptera</taxon>
        <taxon>Endopterygota</taxon>
        <taxon>Hymenoptera</taxon>
        <taxon>Apocrita</taxon>
        <taxon>Aculeata</taxon>
        <taxon>Formicoidea</taxon>
        <taxon>Formicidae</taxon>
        <taxon>Formicinae</taxon>
        <taxon>Lasius</taxon>
        <taxon>Lasius</taxon>
    </lineage>
</organism>
<feature type="signal peptide" evidence="2">
    <location>
        <begin position="1"/>
        <end position="23"/>
    </location>
</feature>
<dbReference type="EMBL" id="OZ034829">
    <property type="protein sequence ID" value="CAL1686193.1"/>
    <property type="molecule type" value="Genomic_DNA"/>
</dbReference>
<accession>A0AAV2P2L3</accession>
<feature type="compositionally biased region" description="Low complexity" evidence="1">
    <location>
        <begin position="27"/>
        <end position="45"/>
    </location>
</feature>
<feature type="chain" id="PRO_5043999389" evidence="2">
    <location>
        <begin position="24"/>
        <end position="88"/>
    </location>
</feature>
<feature type="region of interest" description="Disordered" evidence="1">
    <location>
        <begin position="67"/>
        <end position="88"/>
    </location>
</feature>
<sequence>MKFYVNLFLIIVILAATVIPPKACQEQTSMETSMETSNETSTNETIPSRHSVPAGLCSIMRDIPDRNISTSCPKGQKKDHHGQCRQVT</sequence>
<proteinExistence type="predicted"/>
<evidence type="ECO:0000256" key="1">
    <source>
        <dbReference type="SAM" id="MobiDB-lite"/>
    </source>
</evidence>
<keyword evidence="4" id="KW-1185">Reference proteome</keyword>
<feature type="region of interest" description="Disordered" evidence="1">
    <location>
        <begin position="27"/>
        <end position="51"/>
    </location>
</feature>
<gene>
    <name evidence="3" type="ORF">LPLAT_LOCUS11546</name>
</gene>
<keyword evidence="2" id="KW-0732">Signal</keyword>
<protein>
    <submittedName>
        <fullName evidence="3">Uncharacterized protein</fullName>
    </submittedName>
</protein>
<evidence type="ECO:0000313" key="4">
    <source>
        <dbReference type="Proteomes" id="UP001497644"/>
    </source>
</evidence>
<reference evidence="3" key="1">
    <citation type="submission" date="2024-04" db="EMBL/GenBank/DDBJ databases">
        <authorList>
            <consortium name="Molecular Ecology Group"/>
        </authorList>
    </citation>
    <scope>NUCLEOTIDE SEQUENCE</scope>
</reference>